<dbReference type="InterPro" id="IPR036390">
    <property type="entry name" value="WH_DNA-bd_sf"/>
</dbReference>
<evidence type="ECO:0000313" key="3">
    <source>
        <dbReference type="EMBL" id="KGN33833.1"/>
    </source>
</evidence>
<dbReference type="AlphaFoldDB" id="A0A0A0J9L3"/>
<dbReference type="RefSeq" id="WP_035913525.1">
    <property type="nucleotide sequence ID" value="NZ_AVPJ01000003.1"/>
</dbReference>
<dbReference type="Pfam" id="PF00480">
    <property type="entry name" value="ROK"/>
    <property type="match status" value="1"/>
</dbReference>
<sequence>MPAPGSQASLREMNRLRVLDTVREHGALTQVEIAGVTGLSAATVSNVVKELDSAGAVILSPSIRNGRRAVRVSLAASTGLIGAVVFGDRDVRVVIGTGGKEIVAQKRMPLPADHAADEGIDRGARLIHELIAHSGHMPSDVRAVGVGLPAPIDTVTGLVGSNGILPGWRGVDVRAVMQEALGTQVLLDNTANLAALGEAKFGALQGVSTGVFIKASYGVGAGLILGGEVFRGSAGTAGEIGHVTIDENGPVCRCGNRGCLDTFVGAQAVLTALRATHGSLTLRDVISRALDGDAGCRRVLEDSGRHVGVAVAGVVNLLNPEVVVLGGQVSRLGEIVLQPMREAIERCAIPSAAATVDVRVGVLDPDVADAVGALALADQVREDADRAALLVGQP</sequence>
<dbReference type="InterPro" id="IPR000835">
    <property type="entry name" value="HTH_MarR-typ"/>
</dbReference>
<reference evidence="3 4" key="1">
    <citation type="submission" date="2013-08" db="EMBL/GenBank/DDBJ databases">
        <title>The genome sequence of Knoellia sinensis.</title>
        <authorList>
            <person name="Zhu W."/>
            <person name="Wang G."/>
        </authorList>
    </citation>
    <scope>NUCLEOTIDE SEQUENCE [LARGE SCALE GENOMIC DNA]</scope>
    <source>
        <strain evidence="3 4">KCTC 19936</strain>
    </source>
</reference>
<dbReference type="GO" id="GO:0003700">
    <property type="term" value="F:DNA-binding transcription factor activity"/>
    <property type="evidence" value="ECO:0007669"/>
    <property type="project" value="InterPro"/>
</dbReference>
<dbReference type="PANTHER" id="PTHR18964:SF173">
    <property type="entry name" value="GLUCOKINASE"/>
    <property type="match status" value="1"/>
</dbReference>
<comment type="similarity">
    <text evidence="1">Belongs to the ROK (NagC/XylR) family.</text>
</comment>
<evidence type="ECO:0000313" key="4">
    <source>
        <dbReference type="Proteomes" id="UP000030002"/>
    </source>
</evidence>
<gene>
    <name evidence="3" type="ORF">N802_08520</name>
</gene>
<dbReference type="InterPro" id="IPR043129">
    <property type="entry name" value="ATPase_NBD"/>
</dbReference>
<feature type="domain" description="HTH marR-type" evidence="2">
    <location>
        <begin position="15"/>
        <end position="68"/>
    </location>
</feature>
<dbReference type="InterPro" id="IPR036388">
    <property type="entry name" value="WH-like_DNA-bd_sf"/>
</dbReference>
<dbReference type="Pfam" id="PF12802">
    <property type="entry name" value="MarR_2"/>
    <property type="match status" value="1"/>
</dbReference>
<dbReference type="STRING" id="1385520.N802_08520"/>
<protein>
    <submittedName>
        <fullName evidence="3">Transcriptional regulator</fullName>
    </submittedName>
</protein>
<dbReference type="SUPFAM" id="SSF46785">
    <property type="entry name" value="Winged helix' DNA-binding domain"/>
    <property type="match status" value="1"/>
</dbReference>
<dbReference type="eggNOG" id="COG1846">
    <property type="taxonomic scope" value="Bacteria"/>
</dbReference>
<dbReference type="Gene3D" id="1.10.10.10">
    <property type="entry name" value="Winged helix-like DNA-binding domain superfamily/Winged helix DNA-binding domain"/>
    <property type="match status" value="1"/>
</dbReference>
<dbReference type="Gene3D" id="3.30.420.40">
    <property type="match status" value="2"/>
</dbReference>
<accession>A0A0A0J9L3</accession>
<proteinExistence type="inferred from homology"/>
<dbReference type="EMBL" id="AVPJ01000003">
    <property type="protein sequence ID" value="KGN33833.1"/>
    <property type="molecule type" value="Genomic_DNA"/>
</dbReference>
<dbReference type="InterPro" id="IPR000600">
    <property type="entry name" value="ROK"/>
</dbReference>
<dbReference type="Proteomes" id="UP000030002">
    <property type="component" value="Unassembled WGS sequence"/>
</dbReference>
<organism evidence="3 4">
    <name type="scientific">Knoellia sinensis KCTC 19936</name>
    <dbReference type="NCBI Taxonomy" id="1385520"/>
    <lineage>
        <taxon>Bacteria</taxon>
        <taxon>Bacillati</taxon>
        <taxon>Actinomycetota</taxon>
        <taxon>Actinomycetes</taxon>
        <taxon>Micrococcales</taxon>
        <taxon>Intrasporangiaceae</taxon>
        <taxon>Knoellia</taxon>
    </lineage>
</organism>
<dbReference type="SUPFAM" id="SSF53067">
    <property type="entry name" value="Actin-like ATPase domain"/>
    <property type="match status" value="1"/>
</dbReference>
<name>A0A0A0J9L3_9MICO</name>
<evidence type="ECO:0000259" key="2">
    <source>
        <dbReference type="Pfam" id="PF12802"/>
    </source>
</evidence>
<dbReference type="PANTHER" id="PTHR18964">
    <property type="entry name" value="ROK (REPRESSOR, ORF, KINASE) FAMILY"/>
    <property type="match status" value="1"/>
</dbReference>
<dbReference type="eggNOG" id="COG1940">
    <property type="taxonomic scope" value="Bacteria"/>
</dbReference>
<comment type="caution">
    <text evidence="3">The sequence shown here is derived from an EMBL/GenBank/DDBJ whole genome shotgun (WGS) entry which is preliminary data.</text>
</comment>
<evidence type="ECO:0000256" key="1">
    <source>
        <dbReference type="ARBA" id="ARBA00006479"/>
    </source>
</evidence>
<keyword evidence="4" id="KW-1185">Reference proteome</keyword>